<dbReference type="InterPro" id="IPR028098">
    <property type="entry name" value="Glyco_trans_4-like_N"/>
</dbReference>
<proteinExistence type="predicted"/>
<evidence type="ECO:0000259" key="2">
    <source>
        <dbReference type="Pfam" id="PF13439"/>
    </source>
</evidence>
<protein>
    <submittedName>
        <fullName evidence="3">Sugar transferase, PEP-CTERM/EpsH1 system associated</fullName>
    </submittedName>
</protein>
<dbReference type="HOGENOM" id="CLU_009583_0_3_6"/>
<dbReference type="InterPro" id="IPR001296">
    <property type="entry name" value="Glyco_trans_1"/>
</dbReference>
<evidence type="ECO:0000313" key="3">
    <source>
        <dbReference type="EMBL" id="CCE24407.1"/>
    </source>
</evidence>
<dbReference type="GO" id="GO:0016757">
    <property type="term" value="F:glycosyltransferase activity"/>
    <property type="evidence" value="ECO:0007669"/>
    <property type="project" value="InterPro"/>
</dbReference>
<dbReference type="InterPro" id="IPR017522">
    <property type="entry name" value="Sugar_tfrase_PEP-CTERM_Stp2"/>
</dbReference>
<dbReference type="EMBL" id="FO082060">
    <property type="protein sequence ID" value="CCE24407.1"/>
    <property type="molecule type" value="Genomic_DNA"/>
</dbReference>
<dbReference type="KEGG" id="mah:MEALZ_2735"/>
<reference evidence="4" key="1">
    <citation type="journal article" date="2012" name="J. Bacteriol.">
        <title>Genome sequence of the haloalkaliphilic methanotrophic bacterium Methylomicrobium alcaliphilum 20Z.</title>
        <authorList>
            <person name="Vuilleumier S."/>
            <person name="Khmelenina V.N."/>
            <person name="Bringel F."/>
            <person name="Reshetnikov A.S."/>
            <person name="Lajus A."/>
            <person name="Mangenot S."/>
            <person name="Rouy Z."/>
            <person name="Op den Camp H.J."/>
            <person name="Jetten M.S."/>
            <person name="Dispirito A.A."/>
            <person name="Dunfield P."/>
            <person name="Klotz M.G."/>
            <person name="Semrau J.D."/>
            <person name="Stein L.Y."/>
            <person name="Barbe V."/>
            <person name="Medigue C."/>
            <person name="Trotsenko Y.A."/>
            <person name="Kalyuzhnaya M.G."/>
        </authorList>
    </citation>
    <scope>NUCLEOTIDE SEQUENCE [LARGE SCALE GENOMIC DNA]</scope>
    <source>
        <strain evidence="4">DSM 19304 / NCIMB 14124 / VKM B-2133 / 20Z</strain>
    </source>
</reference>
<evidence type="ECO:0000259" key="1">
    <source>
        <dbReference type="Pfam" id="PF00534"/>
    </source>
</evidence>
<dbReference type="Gene3D" id="3.40.50.2000">
    <property type="entry name" value="Glycogen Phosphorylase B"/>
    <property type="match status" value="2"/>
</dbReference>
<dbReference type="STRING" id="1091494.MEALZ_2735"/>
<evidence type="ECO:0000313" key="4">
    <source>
        <dbReference type="Proteomes" id="UP000008315"/>
    </source>
</evidence>
<feature type="domain" description="Glycosyl transferase family 1" evidence="1">
    <location>
        <begin position="196"/>
        <end position="356"/>
    </location>
</feature>
<dbReference type="Proteomes" id="UP000008315">
    <property type="component" value="Chromosome"/>
</dbReference>
<dbReference type="NCBIfam" id="TIGR03088">
    <property type="entry name" value="stp2"/>
    <property type="match status" value="1"/>
</dbReference>
<dbReference type="RefSeq" id="WP_014149173.1">
    <property type="nucleotide sequence ID" value="NC_016112.1"/>
</dbReference>
<name>G4SYW0_META2</name>
<sequence length="385" mass="44534">MKSVESPLIAHVIYKLTTGGLENGLVNLINTIPKNKYRHAIICMTNYTDFKNRILRDDVEIYCLNKKEGKDLKVFFNLYKLFCSIKPDILHTRNLSGLEAQLPGFLAGIKGRVHGEHGRDVDDLDGRHFRYTLLRRFYRLFIQCYIPMSRDLERWLVDHIKVSQKKVSHIYNGVDEKKFHPKKQKRSDLLPNSFQDSELIVIGTVGRQEPVKAPEMLLNSFIEMIKLFPEEKETIRLVFVGTGSLHERLKLIAQQNDVDKLIWFAGDRSDVDQLLQHFDIFVLPSLNEGISNTILEAMASGLPVIATKVGGNTELILDNQTGFLVEKQNIGTMAEKIKFYLDNPEIRMQHGKNARRLCEEKFSLNRMVMDYMSLYDQIIEKYVKN</sequence>
<dbReference type="PATRIC" id="fig|271065.3.peg.2807"/>
<dbReference type="PANTHER" id="PTHR12526:SF630">
    <property type="entry name" value="GLYCOSYLTRANSFERASE"/>
    <property type="match status" value="1"/>
</dbReference>
<organism evidence="3 4">
    <name type="scientific">Methylotuvimicrobium alcaliphilum (strain DSM 19304 / NCIMB 14124 / VKM B-2133 / 20Z)</name>
    <name type="common">Methylomicrobium alcaliphilum</name>
    <dbReference type="NCBI Taxonomy" id="1091494"/>
    <lineage>
        <taxon>Bacteria</taxon>
        <taxon>Pseudomonadati</taxon>
        <taxon>Pseudomonadota</taxon>
        <taxon>Gammaproteobacteria</taxon>
        <taxon>Methylococcales</taxon>
        <taxon>Methylococcaceae</taxon>
        <taxon>Methylotuvimicrobium</taxon>
    </lineage>
</organism>
<gene>
    <name evidence="3" type="ordered locus">MEALZ_2735</name>
</gene>
<dbReference type="SUPFAM" id="SSF53756">
    <property type="entry name" value="UDP-Glycosyltransferase/glycogen phosphorylase"/>
    <property type="match status" value="1"/>
</dbReference>
<keyword evidence="3" id="KW-0808">Transferase</keyword>
<dbReference type="PANTHER" id="PTHR12526">
    <property type="entry name" value="GLYCOSYLTRANSFERASE"/>
    <property type="match status" value="1"/>
</dbReference>
<dbReference type="Pfam" id="PF13439">
    <property type="entry name" value="Glyco_transf_4"/>
    <property type="match status" value="1"/>
</dbReference>
<dbReference type="AlphaFoldDB" id="G4SYW0"/>
<accession>G4SYW0</accession>
<dbReference type="GO" id="GO:1901135">
    <property type="term" value="P:carbohydrate derivative metabolic process"/>
    <property type="evidence" value="ECO:0007669"/>
    <property type="project" value="UniProtKB-ARBA"/>
</dbReference>
<feature type="domain" description="Glycosyltransferase subfamily 4-like N-terminal" evidence="2">
    <location>
        <begin position="19"/>
        <end position="176"/>
    </location>
</feature>
<keyword evidence="4" id="KW-1185">Reference proteome</keyword>
<dbReference type="Pfam" id="PF00534">
    <property type="entry name" value="Glycos_transf_1"/>
    <property type="match status" value="1"/>
</dbReference>